<feature type="signal peptide" evidence="2">
    <location>
        <begin position="1"/>
        <end position="23"/>
    </location>
</feature>
<evidence type="ECO:0000256" key="2">
    <source>
        <dbReference type="SAM" id="SignalP"/>
    </source>
</evidence>
<dbReference type="AlphaFoldDB" id="A0A8J2IQL7"/>
<protein>
    <recommendedName>
        <fullName evidence="5">Extracellular membrane protein CFEM domain-containing protein</fullName>
    </recommendedName>
</protein>
<feature type="chain" id="PRO_5035237335" description="Extracellular membrane protein CFEM domain-containing protein" evidence="2">
    <location>
        <begin position="24"/>
        <end position="270"/>
    </location>
</feature>
<dbReference type="Proteomes" id="UP000693738">
    <property type="component" value="Unassembled WGS sequence"/>
</dbReference>
<comment type="caution">
    <text evidence="3">The sequence shown here is derived from an EMBL/GenBank/DDBJ whole genome shotgun (WGS) entry which is preliminary data.</text>
</comment>
<evidence type="ECO:0008006" key="5">
    <source>
        <dbReference type="Google" id="ProtNLM"/>
    </source>
</evidence>
<gene>
    <name evidence="3" type="ORF">FEQUK3_LOCUS3886</name>
</gene>
<keyword evidence="2" id="KW-0732">Signal</keyword>
<name>A0A8J2IQL7_FUSEQ</name>
<proteinExistence type="predicted"/>
<evidence type="ECO:0000256" key="1">
    <source>
        <dbReference type="SAM" id="MobiDB-lite"/>
    </source>
</evidence>
<organism evidence="3 4">
    <name type="scientific">Fusarium equiseti</name>
    <name type="common">Fusarium scirpi</name>
    <dbReference type="NCBI Taxonomy" id="61235"/>
    <lineage>
        <taxon>Eukaryota</taxon>
        <taxon>Fungi</taxon>
        <taxon>Dikarya</taxon>
        <taxon>Ascomycota</taxon>
        <taxon>Pezizomycotina</taxon>
        <taxon>Sordariomycetes</taxon>
        <taxon>Hypocreomycetidae</taxon>
        <taxon>Hypocreales</taxon>
        <taxon>Nectriaceae</taxon>
        <taxon>Fusarium</taxon>
        <taxon>Fusarium incarnatum-equiseti species complex</taxon>
    </lineage>
</organism>
<dbReference type="EMBL" id="CAJSTJ010000122">
    <property type="protein sequence ID" value="CAG7558139.1"/>
    <property type="molecule type" value="Genomic_DNA"/>
</dbReference>
<sequence>MYLHVRYCASIAALLGTITTTSAVLLQPSDCIGKVTKFPNCDNIDRILKKCNLITGKQESIDCFCTQEVLDSYVGCKGEARQCVLSNDFDNSLDKEIANWQDACGPYLSDDITTRSIAQPTRTFDKDLCQTVAQNCYRLNEATEACSSSYTKGADFTSCRCESSMISLASVCEIDGSMSCYGETPITSNIWEFQNCAATAAPTLTDPSESADQLTATSKSTKSTDGSSYIFDFEPSSTATTTSSNNAALKHHVARPIWTWIAFVLGLVIG</sequence>
<feature type="region of interest" description="Disordered" evidence="1">
    <location>
        <begin position="204"/>
        <end position="225"/>
    </location>
</feature>
<feature type="compositionally biased region" description="Polar residues" evidence="1">
    <location>
        <begin position="205"/>
        <end position="214"/>
    </location>
</feature>
<accession>A0A8J2IQL7</accession>
<evidence type="ECO:0000313" key="4">
    <source>
        <dbReference type="Proteomes" id="UP000693738"/>
    </source>
</evidence>
<evidence type="ECO:0000313" key="3">
    <source>
        <dbReference type="EMBL" id="CAG7558139.1"/>
    </source>
</evidence>
<reference evidence="3" key="1">
    <citation type="submission" date="2021-05" db="EMBL/GenBank/DDBJ databases">
        <authorList>
            <person name="Khan N."/>
        </authorList>
    </citation>
    <scope>NUCLEOTIDE SEQUENCE</scope>
</reference>
<feature type="compositionally biased region" description="Low complexity" evidence="1">
    <location>
        <begin position="215"/>
        <end position="225"/>
    </location>
</feature>